<sequence length="760" mass="83833">MRHVTRRTTAKSSCFFSTSASLPSLLLFASLSKSLSNPNTISSAINAPLPSSLLLPLLHSPSIPFSSKLHLLSLSPSSSLFSSLLLSLPPSSPHLLPLLRLSVQSSHPPPPSTLHSLLVSLLRAGRLDSALQVLSFFPSLQSLPSSTVSSFVLALLHSSHLTSALSILHSLLSQSLLPSPTAANATLAALRKAGLQQDFCNLLDKLCQLGFSFNAWTYNICIHAFGSWGHLALALKLFKEMKSPDICSFNSVLHALCLAGRVQDAVEVFDEMKSSGFEPDRFTYRTLILGCCKAFRIDEALRVFREMEYNNVKCDTLVYNNILDGLLKAKKLDDACQMFDKMVSGGIGVSPYSYNILIDGLFKNGRPAAAMMMFNELKKKGQFVDGVTYGIVVLHMCREGRVKRGLELLKEMEERGIVADLVTITTVLIALDKNRKSDTTRQLKRYARDNALLPSVLSWKAKLNSLLRDPQDKSKDFTRIFPTRGNLSDIMGWIKSSEEGDSDGDHDLDGETKDEWSSSPYLDCLAKKLEKGDDLQSFTLAKGNRVQKDCIRSFDIDMVNTYLSIFLSKGELSKACKLFEIFTKLCEDEPVSYTYNSLLTSFVKKGYMKVAWGVLQEMGDKLCPADIATYNLVIQGLGKMGEADLASAALEQLLKKGGHLDIVMYNTMFNALGKAGRIEQVNKLFKQMTGSGINPDVVTFNTLIEVHAKAGKIEGAHKFLRKMLAAGCPPNHVTDTILDFLGQEVEKLKKQMVTHDKDSE</sequence>
<accession>A0ACB7W8C3</accession>
<dbReference type="EMBL" id="CM037015">
    <property type="protein sequence ID" value="KAH7683805.1"/>
    <property type="molecule type" value="Genomic_DNA"/>
</dbReference>
<evidence type="ECO:0000313" key="1">
    <source>
        <dbReference type="EMBL" id="KAH7683805.1"/>
    </source>
</evidence>
<dbReference type="Proteomes" id="UP000827976">
    <property type="component" value="Chromosome 5"/>
</dbReference>
<reference evidence="2" key="1">
    <citation type="journal article" date="2022" name="Nat. Commun.">
        <title>Chromosome evolution and the genetic basis of agronomically important traits in greater yam.</title>
        <authorList>
            <person name="Bredeson J.V."/>
            <person name="Lyons J.B."/>
            <person name="Oniyinde I.O."/>
            <person name="Okereke N.R."/>
            <person name="Kolade O."/>
            <person name="Nnabue I."/>
            <person name="Nwadili C.O."/>
            <person name="Hribova E."/>
            <person name="Parker M."/>
            <person name="Nwogha J."/>
            <person name="Shu S."/>
            <person name="Carlson J."/>
            <person name="Kariba R."/>
            <person name="Muthemba S."/>
            <person name="Knop K."/>
            <person name="Barton G.J."/>
            <person name="Sherwood A.V."/>
            <person name="Lopez-Montes A."/>
            <person name="Asiedu R."/>
            <person name="Jamnadass R."/>
            <person name="Muchugi A."/>
            <person name="Goodstein D."/>
            <person name="Egesi C.N."/>
            <person name="Featherston J."/>
            <person name="Asfaw A."/>
            <person name="Simpson G.G."/>
            <person name="Dolezel J."/>
            <person name="Hendre P.S."/>
            <person name="Van Deynze A."/>
            <person name="Kumar P.L."/>
            <person name="Obidiegwu J.E."/>
            <person name="Bhattacharjee R."/>
            <person name="Rokhsar D.S."/>
        </authorList>
    </citation>
    <scope>NUCLEOTIDE SEQUENCE [LARGE SCALE GENOMIC DNA]</scope>
    <source>
        <strain evidence="2">cv. TDa95/00328</strain>
    </source>
</reference>
<comment type="caution">
    <text evidence="1">The sequence shown here is derived from an EMBL/GenBank/DDBJ whole genome shotgun (WGS) entry which is preliminary data.</text>
</comment>
<name>A0ACB7W8C3_DIOAL</name>
<protein>
    <submittedName>
        <fullName evidence="1">Leucine-rich PPR motif-containing protein mitochondrial protein</fullName>
    </submittedName>
</protein>
<keyword evidence="2" id="KW-1185">Reference proteome</keyword>
<evidence type="ECO:0000313" key="2">
    <source>
        <dbReference type="Proteomes" id="UP000827976"/>
    </source>
</evidence>
<organism evidence="1 2">
    <name type="scientific">Dioscorea alata</name>
    <name type="common">Purple yam</name>
    <dbReference type="NCBI Taxonomy" id="55571"/>
    <lineage>
        <taxon>Eukaryota</taxon>
        <taxon>Viridiplantae</taxon>
        <taxon>Streptophyta</taxon>
        <taxon>Embryophyta</taxon>
        <taxon>Tracheophyta</taxon>
        <taxon>Spermatophyta</taxon>
        <taxon>Magnoliopsida</taxon>
        <taxon>Liliopsida</taxon>
        <taxon>Dioscoreales</taxon>
        <taxon>Dioscoreaceae</taxon>
        <taxon>Dioscorea</taxon>
    </lineage>
</organism>
<proteinExistence type="predicted"/>
<gene>
    <name evidence="1" type="ORF">IHE45_05G206900</name>
</gene>